<dbReference type="InterPro" id="IPR001806">
    <property type="entry name" value="Small_GTPase"/>
</dbReference>
<accession>J6ER31</accession>
<gene>
    <name evidence="1" type="ORF">A1Q1_06479</name>
</gene>
<dbReference type="PANTHER" id="PTHR47979">
    <property type="entry name" value="DRAB11-RELATED"/>
    <property type="match status" value="1"/>
</dbReference>
<dbReference type="GeneID" id="25989991"/>
<dbReference type="SMART" id="SM00173">
    <property type="entry name" value="RAS"/>
    <property type="match status" value="1"/>
</dbReference>
<dbReference type="VEuPathDB" id="FungiDB:A1Q1_06479"/>
<protein>
    <submittedName>
        <fullName evidence="1">Uncharacterized protein</fullName>
    </submittedName>
</protein>
<dbReference type="PROSITE" id="PS51421">
    <property type="entry name" value="RAS"/>
    <property type="match status" value="1"/>
</dbReference>
<dbReference type="EMBL" id="ALBS01000333">
    <property type="protein sequence ID" value="EJT45162.1"/>
    <property type="molecule type" value="Genomic_DNA"/>
</dbReference>
<dbReference type="Pfam" id="PF00071">
    <property type="entry name" value="Ras"/>
    <property type="match status" value="1"/>
</dbReference>
<dbReference type="KEGG" id="tasa:A1Q1_06479"/>
<dbReference type="HOGENOM" id="CLU_041217_23_1_1"/>
<comment type="caution">
    <text evidence="1">The sequence shown here is derived from an EMBL/GenBank/DDBJ whole genome shotgun (WGS) entry which is preliminary data.</text>
</comment>
<dbReference type="RefSeq" id="XP_014177068.1">
    <property type="nucleotide sequence ID" value="XM_014321593.1"/>
</dbReference>
<dbReference type="PRINTS" id="PR00449">
    <property type="entry name" value="RASTRNSFRMNG"/>
</dbReference>
<organism evidence="1 2">
    <name type="scientific">Trichosporon asahii var. asahii (strain ATCC 90039 / CBS 2479 / JCM 2466 / KCTC 7840 / NBRC 103889/ NCYC 2677 / UAMH 7654)</name>
    <name type="common">Yeast</name>
    <dbReference type="NCBI Taxonomy" id="1186058"/>
    <lineage>
        <taxon>Eukaryota</taxon>
        <taxon>Fungi</taxon>
        <taxon>Dikarya</taxon>
        <taxon>Basidiomycota</taxon>
        <taxon>Agaricomycotina</taxon>
        <taxon>Tremellomycetes</taxon>
        <taxon>Trichosporonales</taxon>
        <taxon>Trichosporonaceae</taxon>
        <taxon>Trichosporon</taxon>
    </lineage>
</organism>
<dbReference type="Proteomes" id="UP000002748">
    <property type="component" value="Unassembled WGS sequence"/>
</dbReference>
<dbReference type="GO" id="GO:0003924">
    <property type="term" value="F:GTPase activity"/>
    <property type="evidence" value="ECO:0007669"/>
    <property type="project" value="InterPro"/>
</dbReference>
<evidence type="ECO:0000313" key="2">
    <source>
        <dbReference type="Proteomes" id="UP000002748"/>
    </source>
</evidence>
<dbReference type="InterPro" id="IPR027417">
    <property type="entry name" value="P-loop_NTPase"/>
</dbReference>
<dbReference type="InterPro" id="IPR050209">
    <property type="entry name" value="Rab_GTPases_membrane_traffic"/>
</dbReference>
<proteinExistence type="predicted"/>
<dbReference type="SMART" id="SM00175">
    <property type="entry name" value="RAB"/>
    <property type="match status" value="1"/>
</dbReference>
<dbReference type="Gene3D" id="3.40.50.300">
    <property type="entry name" value="P-loop containing nucleotide triphosphate hydrolases"/>
    <property type="match status" value="1"/>
</dbReference>
<dbReference type="PROSITE" id="PS51419">
    <property type="entry name" value="RAB"/>
    <property type="match status" value="1"/>
</dbReference>
<dbReference type="SUPFAM" id="SSF52540">
    <property type="entry name" value="P-loop containing nucleoside triphosphate hydrolases"/>
    <property type="match status" value="1"/>
</dbReference>
<dbReference type="GO" id="GO:0005525">
    <property type="term" value="F:GTP binding"/>
    <property type="evidence" value="ECO:0007669"/>
    <property type="project" value="InterPro"/>
</dbReference>
<dbReference type="AlphaFoldDB" id="J6ER31"/>
<reference evidence="1 2" key="1">
    <citation type="journal article" date="2012" name="Eukaryot. Cell">
        <title>Draft genome sequence of CBS 2479, the standard type strain of Trichosporon asahii.</title>
        <authorList>
            <person name="Yang R.Y."/>
            <person name="Li H.T."/>
            <person name="Zhu H."/>
            <person name="Zhou G.P."/>
            <person name="Wang M."/>
            <person name="Wang L."/>
        </authorList>
    </citation>
    <scope>NUCLEOTIDE SEQUENCE [LARGE SCALE GENOMIC DNA]</scope>
    <source>
        <strain evidence="2">ATCC 90039 / CBS 2479 / JCM 2466 / KCTC 7840 / NCYC 2677 / UAMH 7654</strain>
    </source>
</reference>
<dbReference type="OrthoDB" id="9989112at2759"/>
<name>J6ER31_TRIAS</name>
<evidence type="ECO:0000313" key="1">
    <source>
        <dbReference type="EMBL" id="EJT45162.1"/>
    </source>
</evidence>
<sequence length="218" mass="24213">MDWDDGGTELVEAYGGQRTHDRRGVLLTNAANRRQEREAAAGQERFRSVTRSYYRGAAGAILVYDITSRSTFEGLTKWLEDIRALASDHIEIVLVGNKLDLAEDLEVETEEGERFARDNTRFKLNGSDTKLTPDLTFIETSSLTGENAALPFHLAARSILAGIDQGNLDPDSAGSGISYGERQLRAVADTNTPRIFRRRRRDSISIREFVGAKDKCAC</sequence>